<dbReference type="OrthoDB" id="6077599at2759"/>
<dbReference type="PANTHER" id="PTHR11106">
    <property type="entry name" value="GANGLIOSIDE INDUCED DIFFERENTIATION ASSOCIATED PROTEIN 2-RELATED"/>
    <property type="match status" value="1"/>
</dbReference>
<dbReference type="AlphaFoldDB" id="A0A7M6DPA9"/>
<organism evidence="2 3">
    <name type="scientific">Clytia hemisphaerica</name>
    <dbReference type="NCBI Taxonomy" id="252671"/>
    <lineage>
        <taxon>Eukaryota</taxon>
        <taxon>Metazoa</taxon>
        <taxon>Cnidaria</taxon>
        <taxon>Hydrozoa</taxon>
        <taxon>Hydroidolina</taxon>
        <taxon>Leptothecata</taxon>
        <taxon>Obeliida</taxon>
        <taxon>Clytiidae</taxon>
        <taxon>Clytia</taxon>
    </lineage>
</organism>
<proteinExistence type="predicted"/>
<dbReference type="SMART" id="SM00506">
    <property type="entry name" value="A1pp"/>
    <property type="match status" value="1"/>
</dbReference>
<protein>
    <recommendedName>
        <fullName evidence="1">Macro domain-containing protein</fullName>
    </recommendedName>
</protein>
<sequence length="121" mass="13516">VDGAIRRVAGPTLFKELSQFSGCAPGEAVFTGGHMLPARYIIHTVGPRKLQKNVLQRAYKNILELVRRKNIKTVALPCISSGDFGKPNKEDAEVALQSIRDWLEDYACEHCYLNFIIRSIA</sequence>
<dbReference type="GO" id="GO:0006974">
    <property type="term" value="P:DNA damage response"/>
    <property type="evidence" value="ECO:0007669"/>
    <property type="project" value="TreeGrafter"/>
</dbReference>
<dbReference type="Gene3D" id="3.40.220.10">
    <property type="entry name" value="Leucine Aminopeptidase, subunit E, domain 1"/>
    <property type="match status" value="1"/>
</dbReference>
<dbReference type="EnsemblMetazoa" id="CLYHEMT019877.1">
    <property type="protein sequence ID" value="CLYHEMP019877.1"/>
    <property type="gene ID" value="CLYHEMG019877"/>
</dbReference>
<evidence type="ECO:0000259" key="1">
    <source>
        <dbReference type="PROSITE" id="PS51154"/>
    </source>
</evidence>
<dbReference type="PROSITE" id="PS51154">
    <property type="entry name" value="MACRO"/>
    <property type="match status" value="1"/>
</dbReference>
<dbReference type="InterPro" id="IPR043472">
    <property type="entry name" value="Macro_dom-like"/>
</dbReference>
<dbReference type="GO" id="GO:0005654">
    <property type="term" value="C:nucleoplasm"/>
    <property type="evidence" value="ECO:0007669"/>
    <property type="project" value="TreeGrafter"/>
</dbReference>
<dbReference type="SUPFAM" id="SSF52949">
    <property type="entry name" value="Macro domain-like"/>
    <property type="match status" value="1"/>
</dbReference>
<reference evidence="2" key="1">
    <citation type="submission" date="2021-01" db="UniProtKB">
        <authorList>
            <consortium name="EnsemblMetazoa"/>
        </authorList>
    </citation>
    <scope>IDENTIFICATION</scope>
</reference>
<dbReference type="InterPro" id="IPR002589">
    <property type="entry name" value="Macro_dom"/>
</dbReference>
<dbReference type="Proteomes" id="UP000594262">
    <property type="component" value="Unplaced"/>
</dbReference>
<dbReference type="GO" id="GO:0140293">
    <property type="term" value="F:ADP-ribosylglutamate hydrolase activity"/>
    <property type="evidence" value="ECO:0007669"/>
    <property type="project" value="TreeGrafter"/>
</dbReference>
<dbReference type="PANTHER" id="PTHR11106:SF27">
    <property type="entry name" value="MACRO DOMAIN-CONTAINING PROTEIN"/>
    <property type="match status" value="1"/>
</dbReference>
<accession>A0A7M6DPA9</accession>
<keyword evidence="3" id="KW-1185">Reference proteome</keyword>
<evidence type="ECO:0000313" key="2">
    <source>
        <dbReference type="EnsemblMetazoa" id="CLYHEMP019877.1"/>
    </source>
</evidence>
<evidence type="ECO:0000313" key="3">
    <source>
        <dbReference type="Proteomes" id="UP000594262"/>
    </source>
</evidence>
<feature type="domain" description="Macro" evidence="1">
    <location>
        <begin position="1"/>
        <end position="121"/>
    </location>
</feature>
<dbReference type="GO" id="GO:0140291">
    <property type="term" value="P:peptidyl-glutamate ADP-deribosylation"/>
    <property type="evidence" value="ECO:0007669"/>
    <property type="project" value="TreeGrafter"/>
</dbReference>
<dbReference type="GO" id="GO:0042278">
    <property type="term" value="P:purine nucleoside metabolic process"/>
    <property type="evidence" value="ECO:0007669"/>
    <property type="project" value="TreeGrafter"/>
</dbReference>
<dbReference type="Pfam" id="PF01661">
    <property type="entry name" value="Macro"/>
    <property type="match status" value="1"/>
</dbReference>
<name>A0A7M6DPA9_9CNID</name>